<dbReference type="InterPro" id="IPR050313">
    <property type="entry name" value="Carb_Metab_HTH_regulators"/>
</dbReference>
<dbReference type="SUPFAM" id="SSF46785">
    <property type="entry name" value="Winged helix' DNA-binding domain"/>
    <property type="match status" value="1"/>
</dbReference>
<keyword evidence="1" id="KW-0805">Transcription regulation</keyword>
<dbReference type="PROSITE" id="PS00894">
    <property type="entry name" value="HTH_DEOR_1"/>
    <property type="match status" value="1"/>
</dbReference>
<evidence type="ECO:0000313" key="6">
    <source>
        <dbReference type="Proteomes" id="UP000886889"/>
    </source>
</evidence>
<dbReference type="Gene3D" id="1.10.10.10">
    <property type="entry name" value="Winged helix-like DNA-binding domain superfamily/Winged helix DNA-binding domain"/>
    <property type="match status" value="1"/>
</dbReference>
<sequence>MLAAERKKLIVEYLKQNHIATTQTLCNITGASPATIRRDLTLMEEESLLLRTHGGAQEIEAADAGSGQLVSNYSHIFSSIRMDDEQFEYKDAIARKAIDLIHSGDILFIGASFTCSLLCRHLNASSKKNIMVVTTNITGALELASNSDIRVFLLSGIVHLGHNHIETLDESTVQSLKKLYFDKLFFTVDGADLEYGYSIMKRTQLPLFNYLVSNVKDSYILLNHAKYRKRTFTHLCNLDDIPNVVTDNRIPPEYVDYFKSHGINLYLA</sequence>
<dbReference type="InterPro" id="IPR036390">
    <property type="entry name" value="WH_DNA-bd_sf"/>
</dbReference>
<keyword evidence="2" id="KW-0238">DNA-binding</keyword>
<feature type="domain" description="HTH deoR-type" evidence="4">
    <location>
        <begin position="3"/>
        <end position="58"/>
    </location>
</feature>
<evidence type="ECO:0000313" key="5">
    <source>
        <dbReference type="EMBL" id="HIV23368.1"/>
    </source>
</evidence>
<proteinExistence type="predicted"/>
<protein>
    <submittedName>
        <fullName evidence="5">DeoR/GlpR transcriptional regulator</fullName>
    </submittedName>
</protein>
<accession>A0A9D1T8W8</accession>
<name>A0A9D1T8W8_9FIRM</name>
<dbReference type="Gene3D" id="3.40.50.1360">
    <property type="match status" value="1"/>
</dbReference>
<dbReference type="SMART" id="SM00420">
    <property type="entry name" value="HTH_DEOR"/>
    <property type="match status" value="1"/>
</dbReference>
<dbReference type="PRINTS" id="PR00037">
    <property type="entry name" value="HTHLACR"/>
</dbReference>
<dbReference type="GO" id="GO:0003677">
    <property type="term" value="F:DNA binding"/>
    <property type="evidence" value="ECO:0007669"/>
    <property type="project" value="UniProtKB-KW"/>
</dbReference>
<dbReference type="Pfam" id="PF00455">
    <property type="entry name" value="DeoRC"/>
    <property type="match status" value="1"/>
</dbReference>
<dbReference type="GO" id="GO:0003700">
    <property type="term" value="F:DNA-binding transcription factor activity"/>
    <property type="evidence" value="ECO:0007669"/>
    <property type="project" value="InterPro"/>
</dbReference>
<dbReference type="SUPFAM" id="SSF100950">
    <property type="entry name" value="NagB/RpiA/CoA transferase-like"/>
    <property type="match status" value="1"/>
</dbReference>
<evidence type="ECO:0000256" key="3">
    <source>
        <dbReference type="ARBA" id="ARBA00023163"/>
    </source>
</evidence>
<evidence type="ECO:0000256" key="2">
    <source>
        <dbReference type="ARBA" id="ARBA00023125"/>
    </source>
</evidence>
<organism evidence="5 6">
    <name type="scientific">Candidatus Merdiplasma excrementigallinarum</name>
    <dbReference type="NCBI Taxonomy" id="2840864"/>
    <lineage>
        <taxon>Bacteria</taxon>
        <taxon>Bacillati</taxon>
        <taxon>Bacillota</taxon>
        <taxon>Clostridia</taxon>
        <taxon>Lachnospirales</taxon>
        <taxon>Lachnospiraceae</taxon>
        <taxon>Lachnospiraceae incertae sedis</taxon>
        <taxon>Candidatus Merdiplasma</taxon>
    </lineage>
</organism>
<keyword evidence="3" id="KW-0804">Transcription</keyword>
<dbReference type="PROSITE" id="PS51000">
    <property type="entry name" value="HTH_DEOR_2"/>
    <property type="match status" value="1"/>
</dbReference>
<reference evidence="5" key="1">
    <citation type="submission" date="2020-10" db="EMBL/GenBank/DDBJ databases">
        <authorList>
            <person name="Gilroy R."/>
        </authorList>
    </citation>
    <scope>NUCLEOTIDE SEQUENCE</scope>
    <source>
        <strain evidence="5">ChiBcec6-7307</strain>
    </source>
</reference>
<dbReference type="InterPro" id="IPR001034">
    <property type="entry name" value="DeoR_HTH"/>
</dbReference>
<comment type="caution">
    <text evidence="5">The sequence shown here is derived from an EMBL/GenBank/DDBJ whole genome shotgun (WGS) entry which is preliminary data.</text>
</comment>
<dbReference type="InterPro" id="IPR036388">
    <property type="entry name" value="WH-like_DNA-bd_sf"/>
</dbReference>
<dbReference type="EMBL" id="DVOS01000046">
    <property type="protein sequence ID" value="HIV23368.1"/>
    <property type="molecule type" value="Genomic_DNA"/>
</dbReference>
<dbReference type="AlphaFoldDB" id="A0A9D1T8W8"/>
<dbReference type="PANTHER" id="PTHR30363:SF44">
    <property type="entry name" value="AGA OPERON TRANSCRIPTIONAL REPRESSOR-RELATED"/>
    <property type="match status" value="1"/>
</dbReference>
<reference evidence="5" key="2">
    <citation type="journal article" date="2021" name="PeerJ">
        <title>Extensive microbial diversity within the chicken gut microbiome revealed by metagenomics and culture.</title>
        <authorList>
            <person name="Gilroy R."/>
            <person name="Ravi A."/>
            <person name="Getino M."/>
            <person name="Pursley I."/>
            <person name="Horton D.L."/>
            <person name="Alikhan N.F."/>
            <person name="Baker D."/>
            <person name="Gharbi K."/>
            <person name="Hall N."/>
            <person name="Watson M."/>
            <person name="Adriaenssens E.M."/>
            <person name="Foster-Nyarko E."/>
            <person name="Jarju S."/>
            <person name="Secka A."/>
            <person name="Antonio M."/>
            <person name="Oren A."/>
            <person name="Chaudhuri R.R."/>
            <person name="La Ragione R."/>
            <person name="Hildebrand F."/>
            <person name="Pallen M.J."/>
        </authorList>
    </citation>
    <scope>NUCLEOTIDE SEQUENCE</scope>
    <source>
        <strain evidence="5">ChiBcec6-7307</strain>
    </source>
</reference>
<dbReference type="InterPro" id="IPR018356">
    <property type="entry name" value="Tscrpt_reg_HTH_DeoR_CS"/>
</dbReference>
<evidence type="ECO:0000256" key="1">
    <source>
        <dbReference type="ARBA" id="ARBA00023015"/>
    </source>
</evidence>
<evidence type="ECO:0000259" key="4">
    <source>
        <dbReference type="PROSITE" id="PS51000"/>
    </source>
</evidence>
<dbReference type="InterPro" id="IPR014036">
    <property type="entry name" value="DeoR-like_C"/>
</dbReference>
<gene>
    <name evidence="5" type="ORF">IAC80_05450</name>
</gene>
<dbReference type="SMART" id="SM01134">
    <property type="entry name" value="DeoRC"/>
    <property type="match status" value="1"/>
</dbReference>
<dbReference type="PANTHER" id="PTHR30363">
    <property type="entry name" value="HTH-TYPE TRANSCRIPTIONAL REGULATOR SRLR-RELATED"/>
    <property type="match status" value="1"/>
</dbReference>
<dbReference type="InterPro" id="IPR037171">
    <property type="entry name" value="NagB/RpiA_transferase-like"/>
</dbReference>
<dbReference type="Pfam" id="PF08220">
    <property type="entry name" value="HTH_DeoR"/>
    <property type="match status" value="1"/>
</dbReference>
<dbReference type="Proteomes" id="UP000886889">
    <property type="component" value="Unassembled WGS sequence"/>
</dbReference>